<dbReference type="CDD" id="cd09641">
    <property type="entry name" value="Cas3''_I"/>
    <property type="match status" value="1"/>
</dbReference>
<organism evidence="11 12">
    <name type="scientific">Caldisalinibacter kiritimatiensis</name>
    <dbReference type="NCBI Taxonomy" id="1304284"/>
    <lineage>
        <taxon>Bacteria</taxon>
        <taxon>Bacillati</taxon>
        <taxon>Bacillota</taxon>
        <taxon>Tissierellia</taxon>
        <taxon>Tissierellales</taxon>
        <taxon>Thermohalobacteraceae</taxon>
        <taxon>Caldisalinibacter</taxon>
    </lineage>
</organism>
<dbReference type="PROSITE" id="PS51643">
    <property type="entry name" value="HD_CAS3"/>
    <property type="match status" value="1"/>
</dbReference>
<proteinExistence type="inferred from homology"/>
<evidence type="ECO:0000256" key="8">
    <source>
        <dbReference type="ARBA" id="ARBA00022840"/>
    </source>
</evidence>
<dbReference type="GO" id="GO:0046872">
    <property type="term" value="F:metal ion binding"/>
    <property type="evidence" value="ECO:0007669"/>
    <property type="project" value="UniProtKB-KW"/>
</dbReference>
<dbReference type="PANTHER" id="PTHR47963:SF9">
    <property type="entry name" value="CRISPR-ASSOCIATED ENDONUCLEASE_HELICASE CAS3"/>
    <property type="match status" value="1"/>
</dbReference>
<evidence type="ECO:0000256" key="7">
    <source>
        <dbReference type="ARBA" id="ARBA00022806"/>
    </source>
</evidence>
<dbReference type="STRING" id="1304284.L21TH_0095"/>
<dbReference type="EMBL" id="ARZA01000015">
    <property type="protein sequence ID" value="EOD01823.1"/>
    <property type="molecule type" value="Genomic_DNA"/>
</dbReference>
<evidence type="ECO:0000256" key="2">
    <source>
        <dbReference type="ARBA" id="ARBA00009046"/>
    </source>
</evidence>
<name>R1AX86_9FIRM</name>
<keyword evidence="6" id="KW-0378">Hydrolase</keyword>
<dbReference type="GO" id="GO:0003723">
    <property type="term" value="F:RNA binding"/>
    <property type="evidence" value="ECO:0007669"/>
    <property type="project" value="TreeGrafter"/>
</dbReference>
<evidence type="ECO:0000256" key="5">
    <source>
        <dbReference type="ARBA" id="ARBA00022741"/>
    </source>
</evidence>
<keyword evidence="12" id="KW-1185">Reference proteome</keyword>
<dbReference type="InterPro" id="IPR050547">
    <property type="entry name" value="DEAD_box_RNA_helicases"/>
</dbReference>
<evidence type="ECO:0000256" key="3">
    <source>
        <dbReference type="ARBA" id="ARBA00022722"/>
    </source>
</evidence>
<dbReference type="RefSeq" id="WP_006305876.1">
    <property type="nucleotide sequence ID" value="NZ_ARZA01000015.1"/>
</dbReference>
<dbReference type="eggNOG" id="COG1203">
    <property type="taxonomic scope" value="Bacteria"/>
</dbReference>
<evidence type="ECO:0000256" key="4">
    <source>
        <dbReference type="ARBA" id="ARBA00022723"/>
    </source>
</evidence>
<dbReference type="GO" id="GO:0016787">
    <property type="term" value="F:hydrolase activity"/>
    <property type="evidence" value="ECO:0007669"/>
    <property type="project" value="UniProtKB-KW"/>
</dbReference>
<dbReference type="GO" id="GO:0051607">
    <property type="term" value="P:defense response to virus"/>
    <property type="evidence" value="ECO:0007669"/>
    <property type="project" value="UniProtKB-KW"/>
</dbReference>
<dbReference type="Pfam" id="PF00270">
    <property type="entry name" value="DEAD"/>
    <property type="match status" value="1"/>
</dbReference>
<keyword evidence="7" id="KW-0347">Helicase</keyword>
<dbReference type="AlphaFoldDB" id="R1AX86"/>
<dbReference type="Gene3D" id="1.10.3210.30">
    <property type="match status" value="1"/>
</dbReference>
<dbReference type="InterPro" id="IPR038257">
    <property type="entry name" value="CRISPR-assoc_Cas3_HD_sf"/>
</dbReference>
<keyword evidence="4" id="KW-0479">Metal-binding</keyword>
<keyword evidence="9" id="KW-0051">Antiviral defense</keyword>
<dbReference type="InterPro" id="IPR014001">
    <property type="entry name" value="Helicase_ATP-bd"/>
</dbReference>
<accession>R1AX86</accession>
<dbReference type="Pfam" id="PF18019">
    <property type="entry name" value="Cas3_HD"/>
    <property type="match status" value="1"/>
</dbReference>
<dbReference type="InterPro" id="IPR006474">
    <property type="entry name" value="Helicase_Cas3_CRISPR-ass_core"/>
</dbReference>
<dbReference type="Gene3D" id="3.40.50.300">
    <property type="entry name" value="P-loop containing nucleotide triphosphate hydrolases"/>
    <property type="match status" value="2"/>
</dbReference>
<dbReference type="InterPro" id="IPR011545">
    <property type="entry name" value="DEAD/DEAH_box_helicase_dom"/>
</dbReference>
<evidence type="ECO:0000259" key="10">
    <source>
        <dbReference type="PROSITE" id="PS51643"/>
    </source>
</evidence>
<dbReference type="InterPro" id="IPR054712">
    <property type="entry name" value="Cas3-like_dom"/>
</dbReference>
<dbReference type="PATRIC" id="fig|1304284.3.peg.93"/>
<dbReference type="NCBIfam" id="TIGR01587">
    <property type="entry name" value="cas3_core"/>
    <property type="match status" value="1"/>
</dbReference>
<protein>
    <submittedName>
        <fullName evidence="11">CRISPR-associated helicase Cas3</fullName>
    </submittedName>
</protein>
<dbReference type="Proteomes" id="UP000013378">
    <property type="component" value="Unassembled WGS sequence"/>
</dbReference>
<dbReference type="InterPro" id="IPR027417">
    <property type="entry name" value="P-loop_NTPase"/>
</dbReference>
<evidence type="ECO:0000256" key="6">
    <source>
        <dbReference type="ARBA" id="ARBA00022801"/>
    </source>
</evidence>
<dbReference type="SMART" id="SM00487">
    <property type="entry name" value="DEXDc"/>
    <property type="match status" value="1"/>
</dbReference>
<dbReference type="SUPFAM" id="SSF52540">
    <property type="entry name" value="P-loop containing nucleoside triphosphate hydrolases"/>
    <property type="match status" value="1"/>
</dbReference>
<dbReference type="InterPro" id="IPR006483">
    <property type="entry name" value="CRISPR-assoc_Cas3_HD"/>
</dbReference>
<evidence type="ECO:0000313" key="12">
    <source>
        <dbReference type="Proteomes" id="UP000013378"/>
    </source>
</evidence>
<keyword evidence="5" id="KW-0547">Nucleotide-binding</keyword>
<keyword evidence="3" id="KW-0540">Nuclease</keyword>
<dbReference type="GO" id="GO:0005524">
    <property type="term" value="F:ATP binding"/>
    <property type="evidence" value="ECO:0007669"/>
    <property type="project" value="UniProtKB-KW"/>
</dbReference>
<comment type="similarity">
    <text evidence="1">In the N-terminal section; belongs to the CRISPR-associated nuclease Cas3-HD family.</text>
</comment>
<dbReference type="Pfam" id="PF22590">
    <property type="entry name" value="Cas3-like_C_2"/>
    <property type="match status" value="1"/>
</dbReference>
<dbReference type="GO" id="GO:0003724">
    <property type="term" value="F:RNA helicase activity"/>
    <property type="evidence" value="ECO:0007669"/>
    <property type="project" value="TreeGrafter"/>
</dbReference>
<dbReference type="GO" id="GO:0004518">
    <property type="term" value="F:nuclease activity"/>
    <property type="evidence" value="ECO:0007669"/>
    <property type="project" value="UniProtKB-KW"/>
</dbReference>
<evidence type="ECO:0000313" key="11">
    <source>
        <dbReference type="EMBL" id="EOD01823.1"/>
    </source>
</evidence>
<keyword evidence="8" id="KW-0067">ATP-binding</keyword>
<gene>
    <name evidence="11" type="ORF">L21TH_0095</name>
</gene>
<comment type="caution">
    <text evidence="11">The sequence shown here is derived from an EMBL/GenBank/DDBJ whole genome shotgun (WGS) entry which is preliminary data.</text>
</comment>
<dbReference type="NCBIfam" id="TIGR01596">
    <property type="entry name" value="cas3_HD"/>
    <property type="match status" value="1"/>
</dbReference>
<evidence type="ECO:0000256" key="9">
    <source>
        <dbReference type="ARBA" id="ARBA00023118"/>
    </source>
</evidence>
<dbReference type="PANTHER" id="PTHR47963">
    <property type="entry name" value="DEAD-BOX ATP-DEPENDENT RNA HELICASE 47, MITOCHONDRIAL"/>
    <property type="match status" value="1"/>
</dbReference>
<reference evidence="11 12" key="1">
    <citation type="journal article" date="2015" name="Geomicrobiol. J.">
        <title>Caldisalinibacter kiritimatiensis gen. nov., sp. nov., a moderately thermohalophilic thiosulfate-reducing bacterium from a hypersaline microbial mat.</title>
        <authorList>
            <person name="Ben Hania W."/>
            <person name="Joseph M."/>
            <person name="Fiebig A."/>
            <person name="Bunk B."/>
            <person name="Klenk H.-P."/>
            <person name="Fardeau M.-L."/>
            <person name="Spring S."/>
        </authorList>
    </citation>
    <scope>NUCLEOTIDE SEQUENCE [LARGE SCALE GENOMIC DNA]</scope>
    <source>
        <strain evidence="11 12">L21-TH-D2</strain>
    </source>
</reference>
<comment type="similarity">
    <text evidence="2">In the central section; belongs to the CRISPR-associated helicase Cas3 family.</text>
</comment>
<evidence type="ECO:0000256" key="1">
    <source>
        <dbReference type="ARBA" id="ARBA00006847"/>
    </source>
</evidence>
<sequence length="722" mass="85247">MIYAKSNPKETLREHTEKLINNYYLLKEKYGQKIQNDKMWDLLLLAVKYHDTGKIYTHFQNVIRKKIGKEILPEAISYDIPHNYLSPVFVPFKELELNKDEKKILIQAIGYHHERDKEIDRDKIKEVIEKDLKQKVNNLKEELEIEISNKLGTKYVQKLKPRNRIKLNDDNYNLYVLVKGLLHRIDHSASAHQVIELDRNENVAEYTLKYMDKQGFNLREVQRFAKENKERNLIIIASTGIGKTESALFWIDNDKGFFTLPLRVSINALFDRVKKDIEYDSVGLLHSTSLDYLDEEGYENWEEIYEQSKILSSKLNFTTIDQIFKFPFKYRGYEKIYATMSYSKVVIDEIQAYSPNVAAVILKGLEMIHEIGGKFMIMTATLPTIYLDYLKERRIIEEDLQIQYFLSDVIRHKISILDKDINKDIDKMIQMGKEGKVLVIVNTVDKAIELYNYICEKDFSNTFLLHSMFIQEHRAKLENKIKEFAKDKTAKGIWITTQLVEASIDVDFDYLFTELSTLDSLFQRLGRCYRKRKYDLKEPNVYVYTEDVSGIGSIYDKEIFKFSKEMILDYDMKELSEKDKVKMVEKLYSKEKLNGTKFMKDFKTAIKYLDTVEDYDVNSKEAQKILRDIQNITVIPREIYDSISKLIEKYQNEKNSNVKRKIRRKINRKTVSIPVYKAKGKVSSIDIEGLKNIKILERKYDFDEEKELGQGILIEEELENIF</sequence>
<feature type="domain" description="HD Cas3-type" evidence="10">
    <location>
        <begin position="5"/>
        <end position="188"/>
    </location>
</feature>